<evidence type="ECO:0000313" key="2">
    <source>
        <dbReference type="WBParaSite" id="JU765_v2.g12485.t1"/>
    </source>
</evidence>
<name>A0AC34Q368_9BILA</name>
<organism evidence="1 2">
    <name type="scientific">Panagrolaimus sp. JU765</name>
    <dbReference type="NCBI Taxonomy" id="591449"/>
    <lineage>
        <taxon>Eukaryota</taxon>
        <taxon>Metazoa</taxon>
        <taxon>Ecdysozoa</taxon>
        <taxon>Nematoda</taxon>
        <taxon>Chromadorea</taxon>
        <taxon>Rhabditida</taxon>
        <taxon>Tylenchina</taxon>
        <taxon>Panagrolaimomorpha</taxon>
        <taxon>Panagrolaimoidea</taxon>
        <taxon>Panagrolaimidae</taxon>
        <taxon>Panagrolaimus</taxon>
    </lineage>
</organism>
<dbReference type="WBParaSite" id="JU765_v2.g12485.t1">
    <property type="protein sequence ID" value="JU765_v2.g12485.t1"/>
    <property type="gene ID" value="JU765_v2.g12485"/>
</dbReference>
<reference evidence="2" key="1">
    <citation type="submission" date="2022-11" db="UniProtKB">
        <authorList>
            <consortium name="WormBaseParasite"/>
        </authorList>
    </citation>
    <scope>IDENTIFICATION</scope>
</reference>
<protein>
    <submittedName>
        <fullName evidence="2">Peroxidase</fullName>
    </submittedName>
</protein>
<dbReference type="Proteomes" id="UP000887576">
    <property type="component" value="Unplaced"/>
</dbReference>
<proteinExistence type="predicted"/>
<sequence>MIQEFYPFLNSTFDQVGGIPFNDGMFKSVHIINNGIDPLLRGLMTLPAKMPQRLTIAVTEKIFGNSDLGSINIQRGRDHGIPGYVAWREMCKLPPVKDFDDLNSTISNAIVRSNLKLLYKHVENIDMYVGSLLEDPIEGALVGPTLGCIIGRQFRHLRDGDRFYYENSKILTPEQIKEIK</sequence>
<accession>A0AC34Q368</accession>
<evidence type="ECO:0000313" key="1">
    <source>
        <dbReference type="Proteomes" id="UP000887576"/>
    </source>
</evidence>